<dbReference type="PROSITE" id="PS51186">
    <property type="entry name" value="GNAT"/>
    <property type="match status" value="1"/>
</dbReference>
<dbReference type="SUPFAM" id="SSF55729">
    <property type="entry name" value="Acyl-CoA N-acyltransferases (Nat)"/>
    <property type="match status" value="1"/>
</dbReference>
<keyword evidence="6" id="KW-1185">Reference proteome</keyword>
<dbReference type="Proteomes" id="UP001592531">
    <property type="component" value="Unassembled WGS sequence"/>
</dbReference>
<dbReference type="InterPro" id="IPR016181">
    <property type="entry name" value="Acyl_CoA_acyltransferase"/>
</dbReference>
<dbReference type="Gene3D" id="3.40.630.30">
    <property type="match status" value="1"/>
</dbReference>
<evidence type="ECO:0000256" key="3">
    <source>
        <dbReference type="SAM" id="MobiDB-lite"/>
    </source>
</evidence>
<dbReference type="Pfam" id="PF00583">
    <property type="entry name" value="Acetyltransf_1"/>
    <property type="match status" value="1"/>
</dbReference>
<evidence type="ECO:0000256" key="2">
    <source>
        <dbReference type="ARBA" id="ARBA00023315"/>
    </source>
</evidence>
<name>A0ABV6VWV3_9ACTN</name>
<evidence type="ECO:0000256" key="1">
    <source>
        <dbReference type="ARBA" id="ARBA00022679"/>
    </source>
</evidence>
<dbReference type="InterPro" id="IPR050832">
    <property type="entry name" value="Bact_Acetyltransf"/>
</dbReference>
<sequence>MDSLRLRAAVPVDAERVALLHADSWRRHYRGAYADSYLDGDVVGERRAVWSARLTDPAPTGSLTLVAEDDGPGLVGFVHAVFDADSRWGSLVDNLHVAHGRQRGGVGAALLTRAAEAVAERATGNAMYLWVLEQNTAAQRFYRALGGARVEADAVPAPGGVPDRLNGSPERLRIAWEDVRRLPADRAGAASALAEPAQPPGAQGVPRHR</sequence>
<proteinExistence type="predicted"/>
<feature type="region of interest" description="Disordered" evidence="3">
    <location>
        <begin position="187"/>
        <end position="209"/>
    </location>
</feature>
<evidence type="ECO:0000313" key="5">
    <source>
        <dbReference type="EMBL" id="MFC1418255.1"/>
    </source>
</evidence>
<comment type="caution">
    <text evidence="5">The sequence shown here is derived from an EMBL/GenBank/DDBJ whole genome shotgun (WGS) entry which is preliminary data.</text>
</comment>
<evidence type="ECO:0000259" key="4">
    <source>
        <dbReference type="PROSITE" id="PS51186"/>
    </source>
</evidence>
<dbReference type="PANTHER" id="PTHR43877:SF1">
    <property type="entry name" value="ACETYLTRANSFERASE"/>
    <property type="match status" value="1"/>
</dbReference>
<protein>
    <submittedName>
        <fullName evidence="5">N-acetyltransferase family protein</fullName>
    </submittedName>
</protein>
<dbReference type="RefSeq" id="WP_380537049.1">
    <property type="nucleotide sequence ID" value="NZ_JBHFAB010000011.1"/>
</dbReference>
<keyword evidence="1" id="KW-0808">Transferase</keyword>
<reference evidence="5 6" key="1">
    <citation type="submission" date="2024-09" db="EMBL/GenBank/DDBJ databases">
        <authorList>
            <person name="Lee S.D."/>
        </authorList>
    </citation>
    <scope>NUCLEOTIDE SEQUENCE [LARGE SCALE GENOMIC DNA]</scope>
    <source>
        <strain evidence="5 6">N8-3</strain>
    </source>
</reference>
<organism evidence="5 6">
    <name type="scientific">Streptacidiphilus cavernicola</name>
    <dbReference type="NCBI Taxonomy" id="3342716"/>
    <lineage>
        <taxon>Bacteria</taxon>
        <taxon>Bacillati</taxon>
        <taxon>Actinomycetota</taxon>
        <taxon>Actinomycetes</taxon>
        <taxon>Kitasatosporales</taxon>
        <taxon>Streptomycetaceae</taxon>
        <taxon>Streptacidiphilus</taxon>
    </lineage>
</organism>
<keyword evidence="2" id="KW-0012">Acyltransferase</keyword>
<dbReference type="InterPro" id="IPR000182">
    <property type="entry name" value="GNAT_dom"/>
</dbReference>
<feature type="domain" description="N-acetyltransferase" evidence="4">
    <location>
        <begin position="4"/>
        <end position="168"/>
    </location>
</feature>
<accession>A0ABV6VWV3</accession>
<gene>
    <name evidence="5" type="ORF">ACEZDE_16660</name>
</gene>
<evidence type="ECO:0000313" key="6">
    <source>
        <dbReference type="Proteomes" id="UP001592531"/>
    </source>
</evidence>
<dbReference type="PANTHER" id="PTHR43877">
    <property type="entry name" value="AMINOALKYLPHOSPHONATE N-ACETYLTRANSFERASE-RELATED-RELATED"/>
    <property type="match status" value="1"/>
</dbReference>
<dbReference type="EMBL" id="JBHFAB010000011">
    <property type="protein sequence ID" value="MFC1418255.1"/>
    <property type="molecule type" value="Genomic_DNA"/>
</dbReference>